<dbReference type="PANTHER" id="PTHR22662">
    <property type="entry name" value="TIRAP"/>
    <property type="match status" value="1"/>
</dbReference>
<organism evidence="3 4">
    <name type="scientific">Anguilla anguilla</name>
    <name type="common">European freshwater eel</name>
    <name type="synonym">Muraena anguilla</name>
    <dbReference type="NCBI Taxonomy" id="7936"/>
    <lineage>
        <taxon>Eukaryota</taxon>
        <taxon>Metazoa</taxon>
        <taxon>Chordata</taxon>
        <taxon>Craniata</taxon>
        <taxon>Vertebrata</taxon>
        <taxon>Euteleostomi</taxon>
        <taxon>Actinopterygii</taxon>
        <taxon>Neopterygii</taxon>
        <taxon>Teleostei</taxon>
        <taxon>Anguilliformes</taxon>
        <taxon>Anguillidae</taxon>
        <taxon>Anguilla</taxon>
    </lineage>
</organism>
<dbReference type="InterPro" id="IPR000157">
    <property type="entry name" value="TIR_dom"/>
</dbReference>
<evidence type="ECO:0000313" key="3">
    <source>
        <dbReference type="EMBL" id="KAG5837168.1"/>
    </source>
</evidence>
<dbReference type="Pfam" id="PF13676">
    <property type="entry name" value="TIR_2"/>
    <property type="match status" value="1"/>
</dbReference>
<dbReference type="GO" id="GO:0043123">
    <property type="term" value="P:positive regulation of canonical NF-kappaB signal transduction"/>
    <property type="evidence" value="ECO:0007669"/>
    <property type="project" value="TreeGrafter"/>
</dbReference>
<gene>
    <name evidence="3" type="ORF">ANANG_G00236420</name>
</gene>
<dbReference type="PANTHER" id="PTHR22662:SF0">
    <property type="entry name" value="TOLL_INTERLEUKIN-1 RECEPTOR DOMAIN-CONTAINING ADAPTER PROTEIN"/>
    <property type="match status" value="1"/>
</dbReference>
<dbReference type="PROSITE" id="PS50104">
    <property type="entry name" value="TIR"/>
    <property type="match status" value="1"/>
</dbReference>
<dbReference type="GO" id="GO:0005886">
    <property type="term" value="C:plasma membrane"/>
    <property type="evidence" value="ECO:0007669"/>
    <property type="project" value="TreeGrafter"/>
</dbReference>
<feature type="compositionally biased region" description="Basic and acidic residues" evidence="1">
    <location>
        <begin position="266"/>
        <end position="277"/>
    </location>
</feature>
<feature type="compositionally biased region" description="Low complexity" evidence="1">
    <location>
        <begin position="233"/>
        <end position="245"/>
    </location>
</feature>
<evidence type="ECO:0000259" key="2">
    <source>
        <dbReference type="PROSITE" id="PS50104"/>
    </source>
</evidence>
<dbReference type="GO" id="GO:0035662">
    <property type="term" value="F:Toll-like receptor 4 binding"/>
    <property type="evidence" value="ECO:0007669"/>
    <property type="project" value="TreeGrafter"/>
</dbReference>
<dbReference type="InterPro" id="IPR017279">
    <property type="entry name" value="Tol-interleuk_rcpt_adapt_Tirap"/>
</dbReference>
<sequence length="284" mass="30916">MISWFRRLLKKPESDTLHPSSALSQEASSSTPVSHASVSSVIRASTTPSSSSSPSLQNAAARWSRSFDVCVCHSSTDVLDAQLLASRLEAGPHGLRCFLPLRDSTPGGAVPTELCEAVRGSHCWALLITPAFLVDPWCRYQMHQALTEAPTSNRIIPLLLRASRSDYPTELCFYYYIDLNRDPEQGYARVYRAVLNYLSELCSSATGVDRVPSGDSQGDPRSPGSSLTDPGFSETPPSSTREPPSQLALTTTESEFPELEQGHSAVTKEDTEERDSTGEMDSSL</sequence>
<dbReference type="GO" id="GO:0005737">
    <property type="term" value="C:cytoplasm"/>
    <property type="evidence" value="ECO:0007669"/>
    <property type="project" value="TreeGrafter"/>
</dbReference>
<proteinExistence type="predicted"/>
<dbReference type="AlphaFoldDB" id="A0A9D3LYD7"/>
<dbReference type="GO" id="GO:0034142">
    <property type="term" value="P:toll-like receptor 4 signaling pathway"/>
    <property type="evidence" value="ECO:0007669"/>
    <property type="project" value="TreeGrafter"/>
</dbReference>
<dbReference type="Gene3D" id="3.40.50.10140">
    <property type="entry name" value="Toll/interleukin-1 receptor homology (TIR) domain"/>
    <property type="match status" value="1"/>
</dbReference>
<accession>A0A9D3LYD7</accession>
<dbReference type="SUPFAM" id="SSF52200">
    <property type="entry name" value="Toll/Interleukin receptor TIR domain"/>
    <property type="match status" value="1"/>
</dbReference>
<keyword evidence="4" id="KW-1185">Reference proteome</keyword>
<name>A0A9D3LYD7_ANGAN</name>
<protein>
    <recommendedName>
        <fullName evidence="2">TIR domain-containing protein</fullName>
    </recommendedName>
</protein>
<evidence type="ECO:0000256" key="1">
    <source>
        <dbReference type="SAM" id="MobiDB-lite"/>
    </source>
</evidence>
<feature type="region of interest" description="Disordered" evidence="1">
    <location>
        <begin position="207"/>
        <end position="284"/>
    </location>
</feature>
<dbReference type="InterPro" id="IPR035897">
    <property type="entry name" value="Toll_tir_struct_dom_sf"/>
</dbReference>
<evidence type="ECO:0000313" key="4">
    <source>
        <dbReference type="Proteomes" id="UP001044222"/>
    </source>
</evidence>
<dbReference type="GO" id="GO:0032760">
    <property type="term" value="P:positive regulation of tumor necrosis factor production"/>
    <property type="evidence" value="ECO:0007669"/>
    <property type="project" value="TreeGrafter"/>
</dbReference>
<dbReference type="GO" id="GO:0035663">
    <property type="term" value="F:Toll-like receptor 2 binding"/>
    <property type="evidence" value="ECO:0007669"/>
    <property type="project" value="TreeGrafter"/>
</dbReference>
<comment type="caution">
    <text evidence="3">The sequence shown here is derived from an EMBL/GenBank/DDBJ whole genome shotgun (WGS) entry which is preliminary data.</text>
</comment>
<dbReference type="GO" id="GO:2000343">
    <property type="term" value="P:positive regulation of chemokine (C-X-C motif) ligand 2 production"/>
    <property type="evidence" value="ECO:0007669"/>
    <property type="project" value="TreeGrafter"/>
</dbReference>
<feature type="domain" description="TIR" evidence="2">
    <location>
        <begin position="65"/>
        <end position="198"/>
    </location>
</feature>
<dbReference type="Proteomes" id="UP001044222">
    <property type="component" value="Chromosome 13"/>
</dbReference>
<reference evidence="3" key="1">
    <citation type="submission" date="2021-01" db="EMBL/GenBank/DDBJ databases">
        <title>A chromosome-scale assembly of European eel, Anguilla anguilla.</title>
        <authorList>
            <person name="Henkel C."/>
            <person name="Jong-Raadsen S.A."/>
            <person name="Dufour S."/>
            <person name="Weltzien F.-A."/>
            <person name="Palstra A.P."/>
            <person name="Pelster B."/>
            <person name="Spaink H.P."/>
            <person name="Van Den Thillart G.E."/>
            <person name="Jansen H."/>
            <person name="Zahm M."/>
            <person name="Klopp C."/>
            <person name="Cedric C."/>
            <person name="Louis A."/>
            <person name="Berthelot C."/>
            <person name="Parey E."/>
            <person name="Roest Crollius H."/>
            <person name="Montfort J."/>
            <person name="Robinson-Rechavi M."/>
            <person name="Bucao C."/>
            <person name="Bouchez O."/>
            <person name="Gislard M."/>
            <person name="Lluch J."/>
            <person name="Milhes M."/>
            <person name="Lampietro C."/>
            <person name="Lopez Roques C."/>
            <person name="Donnadieu C."/>
            <person name="Braasch I."/>
            <person name="Desvignes T."/>
            <person name="Postlethwait J."/>
            <person name="Bobe J."/>
            <person name="Guiguen Y."/>
            <person name="Dirks R."/>
        </authorList>
    </citation>
    <scope>NUCLEOTIDE SEQUENCE</scope>
    <source>
        <strain evidence="3">Tag_6206</strain>
        <tissue evidence="3">Liver</tissue>
    </source>
</reference>
<dbReference type="EMBL" id="JAFIRN010000013">
    <property type="protein sequence ID" value="KAG5837168.1"/>
    <property type="molecule type" value="Genomic_DNA"/>
</dbReference>